<evidence type="ECO:0000256" key="6">
    <source>
        <dbReference type="RuleBase" id="RU004515"/>
    </source>
</evidence>
<feature type="compositionally biased region" description="Basic residues" evidence="7">
    <location>
        <begin position="92"/>
        <end position="101"/>
    </location>
</feature>
<feature type="region of interest" description="Disordered" evidence="7">
    <location>
        <begin position="162"/>
        <end position="182"/>
    </location>
</feature>
<reference evidence="9" key="1">
    <citation type="submission" date="2025-08" db="UniProtKB">
        <authorList>
            <consortium name="RefSeq"/>
        </authorList>
    </citation>
    <scope>IDENTIFICATION</scope>
</reference>
<dbReference type="PROSITE" id="PS00326">
    <property type="entry name" value="TROPOMYOSIN"/>
    <property type="match status" value="1"/>
</dbReference>
<evidence type="ECO:0000256" key="1">
    <source>
        <dbReference type="ARBA" id="ARBA00002987"/>
    </source>
</evidence>
<evidence type="ECO:0000313" key="9">
    <source>
        <dbReference type="RefSeq" id="XP_055872855.1"/>
    </source>
</evidence>
<feature type="region of interest" description="Disordered" evidence="7">
    <location>
        <begin position="1"/>
        <end position="20"/>
    </location>
</feature>
<dbReference type="PRINTS" id="PR00194">
    <property type="entry name" value="TROPOMYOSIN"/>
</dbReference>
<dbReference type="Gene3D" id="1.20.5.170">
    <property type="match status" value="2"/>
</dbReference>
<feature type="region of interest" description="Disordered" evidence="7">
    <location>
        <begin position="240"/>
        <end position="273"/>
    </location>
</feature>
<gene>
    <name evidence="9" type="primary">LOC106078167</name>
</gene>
<feature type="compositionally biased region" description="Basic and acidic residues" evidence="7">
    <location>
        <begin position="66"/>
        <end position="77"/>
    </location>
</feature>
<protein>
    <submittedName>
        <fullName evidence="9">Tropomyosin isoform X12</fullName>
    </submittedName>
</protein>
<keyword evidence="5" id="KW-0175">Coiled coil</keyword>
<evidence type="ECO:0000256" key="5">
    <source>
        <dbReference type="ARBA" id="ARBA00023054"/>
    </source>
</evidence>
<evidence type="ECO:0000313" key="8">
    <source>
        <dbReference type="Proteomes" id="UP001165740"/>
    </source>
</evidence>
<dbReference type="InterPro" id="IPR000533">
    <property type="entry name" value="Tropomyosin"/>
</dbReference>
<dbReference type="FunFam" id="1.20.5.170:FF:000001">
    <property type="entry name" value="Tropomyosin alpha-1 chain isoform 1"/>
    <property type="match status" value="1"/>
</dbReference>
<dbReference type="GeneID" id="106078167"/>
<evidence type="ECO:0000256" key="7">
    <source>
        <dbReference type="SAM" id="MobiDB-lite"/>
    </source>
</evidence>
<evidence type="ECO:0000256" key="2">
    <source>
        <dbReference type="ARBA" id="ARBA00009036"/>
    </source>
</evidence>
<dbReference type="Proteomes" id="UP001165740">
    <property type="component" value="Chromosome 1"/>
</dbReference>
<feature type="compositionally biased region" description="Basic and acidic residues" evidence="7">
    <location>
        <begin position="102"/>
        <end position="111"/>
    </location>
</feature>
<comment type="similarity">
    <text evidence="2 6">Belongs to the tropomyosin family.</text>
</comment>
<evidence type="ECO:0000256" key="3">
    <source>
        <dbReference type="ARBA" id="ARBA00011738"/>
    </source>
</evidence>
<dbReference type="FunFam" id="1.20.5.170:FF:000005">
    <property type="entry name" value="Tropomyosin alpha-1 chain"/>
    <property type="match status" value="1"/>
</dbReference>
<feature type="compositionally biased region" description="Polar residues" evidence="7">
    <location>
        <begin position="28"/>
        <end position="38"/>
    </location>
</feature>
<dbReference type="Pfam" id="PF00261">
    <property type="entry name" value="Tropomyosin"/>
    <property type="match status" value="1"/>
</dbReference>
<dbReference type="AlphaFoldDB" id="A0A9W2ZCR2"/>
<proteinExistence type="inferred from homology"/>
<feature type="region of interest" description="Disordered" evidence="7">
    <location>
        <begin position="25"/>
        <end position="135"/>
    </location>
</feature>
<keyword evidence="8" id="KW-1185">Reference proteome</keyword>
<dbReference type="SUPFAM" id="SSF57997">
    <property type="entry name" value="Tropomyosin"/>
    <property type="match status" value="1"/>
</dbReference>
<keyword evidence="4" id="KW-0677">Repeat</keyword>
<dbReference type="PANTHER" id="PTHR19269">
    <property type="entry name" value="TROPOMYOSIN"/>
    <property type="match status" value="1"/>
</dbReference>
<accession>A0A9W2ZCR2</accession>
<organism evidence="8 9">
    <name type="scientific">Biomphalaria glabrata</name>
    <name type="common">Bloodfluke planorb</name>
    <name type="synonym">Freshwater snail</name>
    <dbReference type="NCBI Taxonomy" id="6526"/>
    <lineage>
        <taxon>Eukaryota</taxon>
        <taxon>Metazoa</taxon>
        <taxon>Spiralia</taxon>
        <taxon>Lophotrochozoa</taxon>
        <taxon>Mollusca</taxon>
        <taxon>Gastropoda</taxon>
        <taxon>Heterobranchia</taxon>
        <taxon>Euthyneura</taxon>
        <taxon>Panpulmonata</taxon>
        <taxon>Hygrophila</taxon>
        <taxon>Lymnaeoidea</taxon>
        <taxon>Planorbidae</taxon>
        <taxon>Biomphalaria</taxon>
    </lineage>
</organism>
<feature type="compositionally biased region" description="Basic residues" evidence="7">
    <location>
        <begin position="54"/>
        <end position="65"/>
    </location>
</feature>
<name>A0A9W2ZCR2_BIOGL</name>
<sequence length="421" mass="47373">MGDREFLEADDVESVQLSQESQLSAVSTNLSQDLSQGSADLDTALASSKNRTVDKKKKKKSKRDKRCSSQDNEKVCDGNEAGDCDNSGSIKSSKRSSKSSKVKSEKSDTSEKKHRKHSSRRPDPEGGNPAQPDTNGIIEYERIINSTDPLFSDLELDLTDDAKQEANRPRRPPRQSRAGLSGGIFIPCTQLGINSNTMIKFAIIGTELQNIFQVSQRLESDTAGLNRRIQLLEEDLERSEERLQSATEKLEEASKAADESERGRKVLENRSQGDEEKLDLLEKQLEEAKWIAEDTDRKYDEAARKLAITEVDLERAEARLEAAEAKVKALEAEVHALTNNLRSLERCEEKASQREDSYEETIRDLTQRLKDAENRATEAERTVSKLQKEVDRLEDELLAEKERYKSISDELDSTFAELAGY</sequence>
<evidence type="ECO:0000256" key="4">
    <source>
        <dbReference type="ARBA" id="ARBA00022737"/>
    </source>
</evidence>
<comment type="function">
    <text evidence="1">Tropomyosin, in association with the troponin complex, plays a central role in the calcium dependent regulation of muscle contraction.</text>
</comment>
<comment type="subunit">
    <text evidence="3">Homodimer.</text>
</comment>
<dbReference type="RefSeq" id="XP_055872855.1">
    <property type="nucleotide sequence ID" value="XM_056016880.1"/>
</dbReference>